<evidence type="ECO:0000256" key="1">
    <source>
        <dbReference type="ARBA" id="ARBA00022723"/>
    </source>
</evidence>
<dbReference type="Proteomes" id="UP001355206">
    <property type="component" value="Unassembled WGS sequence"/>
</dbReference>
<dbReference type="InterPro" id="IPR051464">
    <property type="entry name" value="Peptidase_M42_aminopept"/>
</dbReference>
<name>A0ABU7TRA5_9HYPH</name>
<evidence type="ECO:0008006" key="6">
    <source>
        <dbReference type="Google" id="ProtNLM"/>
    </source>
</evidence>
<evidence type="ECO:0000313" key="5">
    <source>
        <dbReference type="Proteomes" id="UP001355206"/>
    </source>
</evidence>
<dbReference type="PANTHER" id="PTHR32481:SF20">
    <property type="entry name" value="AMINOPEPTIDASE YSDC"/>
    <property type="match status" value="1"/>
</dbReference>
<reference evidence="4 5" key="1">
    <citation type="journal article" date="2012" name="Genet. Mol. Biol.">
        <title>Analysis of 16S rRNA and mxaF genes revealing insights into Methylobacterium niche-specific plant association.</title>
        <authorList>
            <person name="Dourado M.N."/>
            <person name="Andreote F.D."/>
            <person name="Dini-Andreote F."/>
            <person name="Conti R."/>
            <person name="Araujo J.M."/>
            <person name="Araujo W.L."/>
        </authorList>
    </citation>
    <scope>NUCLEOTIDE SEQUENCE [LARGE SCALE GENOMIC DNA]</scope>
    <source>
        <strain evidence="4 5">TC3-10</strain>
    </source>
</reference>
<comment type="caution">
    <text evidence="4">The sequence shown here is derived from an EMBL/GenBank/DDBJ whole genome shotgun (WGS) entry which is preliminary data.</text>
</comment>
<keyword evidence="1" id="KW-0479">Metal-binding</keyword>
<proteinExistence type="predicted"/>
<evidence type="ECO:0000256" key="3">
    <source>
        <dbReference type="SAM" id="MobiDB-lite"/>
    </source>
</evidence>
<sequence>MGSCARNAGDDSALVRAALRSRSGAVEAWAKTDASRSVSPALGPAGRYRRKPPRAGDYPGVREVRYEQLDVGRAPSMSRGPNTNPVVFALLTEAARAEEIPFQVSVFPSATPTDANAMQINRGRMAVGLLGVAARYMHTPCELSDLTDLHNCVRLMVAYCRRITPETDLTPQTVRVGSLVWQGPVPSWHWCLFGQDGAPHPSGPLSPSLYSLKVLQVFSERHYGRR</sequence>
<dbReference type="SUPFAM" id="SSF53187">
    <property type="entry name" value="Zn-dependent exopeptidases"/>
    <property type="match status" value="1"/>
</dbReference>
<accession>A0ABU7TRA5</accession>
<feature type="region of interest" description="Disordered" evidence="3">
    <location>
        <begin position="32"/>
        <end position="62"/>
    </location>
</feature>
<evidence type="ECO:0000313" key="4">
    <source>
        <dbReference type="EMBL" id="MEE7492187.1"/>
    </source>
</evidence>
<dbReference type="RefSeq" id="WP_331292908.1">
    <property type="nucleotide sequence ID" value="NZ_MLBR01000016.1"/>
</dbReference>
<gene>
    <name evidence="4" type="ORF">MOTC310_17570</name>
</gene>
<keyword evidence="5" id="KW-1185">Reference proteome</keyword>
<dbReference type="PANTHER" id="PTHR32481">
    <property type="entry name" value="AMINOPEPTIDASE"/>
    <property type="match status" value="1"/>
</dbReference>
<protein>
    <recommendedName>
        <fullName evidence="6">M20/M25/M40 family metallo-hydrolase</fullName>
    </recommendedName>
</protein>
<dbReference type="InterPro" id="IPR008007">
    <property type="entry name" value="Peptidase_M42"/>
</dbReference>
<organism evidence="4 5">
    <name type="scientific">Methylobacterium oryzae</name>
    <dbReference type="NCBI Taxonomy" id="334852"/>
    <lineage>
        <taxon>Bacteria</taxon>
        <taxon>Pseudomonadati</taxon>
        <taxon>Pseudomonadota</taxon>
        <taxon>Alphaproteobacteria</taxon>
        <taxon>Hyphomicrobiales</taxon>
        <taxon>Methylobacteriaceae</taxon>
        <taxon>Methylobacterium</taxon>
    </lineage>
</organism>
<dbReference type="EMBL" id="MLCA01000008">
    <property type="protein sequence ID" value="MEE7492187.1"/>
    <property type="molecule type" value="Genomic_DNA"/>
</dbReference>
<evidence type="ECO:0000256" key="2">
    <source>
        <dbReference type="ARBA" id="ARBA00022801"/>
    </source>
</evidence>
<dbReference type="Pfam" id="PF05343">
    <property type="entry name" value="Peptidase_M42"/>
    <property type="match status" value="1"/>
</dbReference>
<keyword evidence="2" id="KW-0378">Hydrolase</keyword>
<dbReference type="Gene3D" id="3.40.630.10">
    <property type="entry name" value="Zn peptidases"/>
    <property type="match status" value="1"/>
</dbReference>